<protein>
    <submittedName>
        <fullName evidence="2">Uncharacterized protein</fullName>
    </submittedName>
</protein>
<dbReference type="AlphaFoldDB" id="A0AAD6W0Z4"/>
<evidence type="ECO:0000313" key="2">
    <source>
        <dbReference type="EMBL" id="KAJ6995130.1"/>
    </source>
</evidence>
<gene>
    <name evidence="2" type="ORF">NC653_017803</name>
</gene>
<feature type="region of interest" description="Disordered" evidence="1">
    <location>
        <begin position="1"/>
        <end position="29"/>
    </location>
</feature>
<dbReference type="Proteomes" id="UP001164929">
    <property type="component" value="Chromosome 6"/>
</dbReference>
<evidence type="ECO:0000313" key="3">
    <source>
        <dbReference type="Proteomes" id="UP001164929"/>
    </source>
</evidence>
<proteinExistence type="predicted"/>
<evidence type="ECO:0000256" key="1">
    <source>
        <dbReference type="SAM" id="MobiDB-lite"/>
    </source>
</evidence>
<name>A0AAD6W0Z4_9ROSI</name>
<accession>A0AAD6W0Z4</accession>
<comment type="caution">
    <text evidence="2">The sequence shown here is derived from an EMBL/GenBank/DDBJ whole genome shotgun (WGS) entry which is preliminary data.</text>
</comment>
<organism evidence="2 3">
    <name type="scientific">Populus alba x Populus x berolinensis</name>
    <dbReference type="NCBI Taxonomy" id="444605"/>
    <lineage>
        <taxon>Eukaryota</taxon>
        <taxon>Viridiplantae</taxon>
        <taxon>Streptophyta</taxon>
        <taxon>Embryophyta</taxon>
        <taxon>Tracheophyta</taxon>
        <taxon>Spermatophyta</taxon>
        <taxon>Magnoliopsida</taxon>
        <taxon>eudicotyledons</taxon>
        <taxon>Gunneridae</taxon>
        <taxon>Pentapetalae</taxon>
        <taxon>rosids</taxon>
        <taxon>fabids</taxon>
        <taxon>Malpighiales</taxon>
        <taxon>Salicaceae</taxon>
        <taxon>Saliceae</taxon>
        <taxon>Populus</taxon>
    </lineage>
</organism>
<sequence length="29" mass="3588">MEWLQAPPTYHKDLHPSPRRHRLSLEDYN</sequence>
<dbReference type="EMBL" id="JAQIZT010000006">
    <property type="protein sequence ID" value="KAJ6995130.1"/>
    <property type="molecule type" value="Genomic_DNA"/>
</dbReference>
<keyword evidence="3" id="KW-1185">Reference proteome</keyword>
<reference evidence="2" key="1">
    <citation type="journal article" date="2023" name="Mol. Ecol. Resour.">
        <title>Chromosome-level genome assembly of a triploid poplar Populus alba 'Berolinensis'.</title>
        <authorList>
            <person name="Chen S."/>
            <person name="Yu Y."/>
            <person name="Wang X."/>
            <person name="Wang S."/>
            <person name="Zhang T."/>
            <person name="Zhou Y."/>
            <person name="He R."/>
            <person name="Meng N."/>
            <person name="Wang Y."/>
            <person name="Liu W."/>
            <person name="Liu Z."/>
            <person name="Liu J."/>
            <person name="Guo Q."/>
            <person name="Huang H."/>
            <person name="Sederoff R.R."/>
            <person name="Wang G."/>
            <person name="Qu G."/>
            <person name="Chen S."/>
        </authorList>
    </citation>
    <scope>NUCLEOTIDE SEQUENCE</scope>
    <source>
        <strain evidence="2">SC-2020</strain>
    </source>
</reference>